<dbReference type="GO" id="GO:0003677">
    <property type="term" value="F:DNA binding"/>
    <property type="evidence" value="ECO:0007669"/>
    <property type="project" value="UniProtKB-KW"/>
</dbReference>
<proteinExistence type="predicted"/>
<accession>A0A848B188</accession>
<dbReference type="SMART" id="SM00347">
    <property type="entry name" value="HTH_MARR"/>
    <property type="match status" value="1"/>
</dbReference>
<dbReference type="PROSITE" id="PS50995">
    <property type="entry name" value="HTH_MARR_2"/>
    <property type="match status" value="1"/>
</dbReference>
<comment type="caution">
    <text evidence="5">The sequence shown here is derived from an EMBL/GenBank/DDBJ whole genome shotgun (WGS) entry which is preliminary data.</text>
</comment>
<dbReference type="InterPro" id="IPR036388">
    <property type="entry name" value="WH-like_DNA-bd_sf"/>
</dbReference>
<evidence type="ECO:0000256" key="1">
    <source>
        <dbReference type="ARBA" id="ARBA00023015"/>
    </source>
</evidence>
<keyword evidence="3" id="KW-0804">Transcription</keyword>
<dbReference type="Pfam" id="PF12802">
    <property type="entry name" value="MarR_2"/>
    <property type="match status" value="1"/>
</dbReference>
<keyword evidence="1" id="KW-0805">Transcription regulation</keyword>
<dbReference type="SMART" id="SM00418">
    <property type="entry name" value="HTH_ARSR"/>
    <property type="match status" value="1"/>
</dbReference>
<dbReference type="RefSeq" id="WP_168962922.1">
    <property type="nucleotide sequence ID" value="NZ_CAUFPP010000154.1"/>
</dbReference>
<protein>
    <submittedName>
        <fullName evidence="5">MarR family transcriptional regulator</fullName>
    </submittedName>
</protein>
<dbReference type="InterPro" id="IPR023187">
    <property type="entry name" value="Tscrpt_reg_MarR-type_CS"/>
</dbReference>
<gene>
    <name evidence="5" type="ORF">HF882_13085</name>
</gene>
<dbReference type="InterPro" id="IPR001845">
    <property type="entry name" value="HTH_ArsR_DNA-bd_dom"/>
</dbReference>
<dbReference type="InterPro" id="IPR000835">
    <property type="entry name" value="HTH_MarR-typ"/>
</dbReference>
<dbReference type="PANTHER" id="PTHR42756:SF1">
    <property type="entry name" value="TRANSCRIPTIONAL REPRESSOR OF EMRAB OPERON"/>
    <property type="match status" value="1"/>
</dbReference>
<dbReference type="PROSITE" id="PS01117">
    <property type="entry name" value="HTH_MARR_1"/>
    <property type="match status" value="1"/>
</dbReference>
<evidence type="ECO:0000256" key="2">
    <source>
        <dbReference type="ARBA" id="ARBA00023125"/>
    </source>
</evidence>
<keyword evidence="2" id="KW-0238">DNA-binding</keyword>
<dbReference type="AlphaFoldDB" id="A0A848B188"/>
<dbReference type="Gene3D" id="1.10.10.10">
    <property type="entry name" value="Winged helix-like DNA-binding domain superfamily/Winged helix DNA-binding domain"/>
    <property type="match status" value="1"/>
</dbReference>
<reference evidence="5 6" key="1">
    <citation type="submission" date="2020-04" db="EMBL/GenBank/DDBJ databases">
        <authorList>
            <person name="Hitch T.C.A."/>
            <person name="Wylensek D."/>
            <person name="Clavel T."/>
        </authorList>
    </citation>
    <scope>NUCLEOTIDE SEQUENCE [LARGE SCALE GENOMIC DNA]</scope>
    <source>
        <strain evidence="5 6">COR2-253-APC-1A</strain>
    </source>
</reference>
<dbReference type="PRINTS" id="PR00598">
    <property type="entry name" value="HTHMARR"/>
</dbReference>
<name>A0A848B188_9BACT</name>
<dbReference type="GO" id="GO:0003700">
    <property type="term" value="F:DNA-binding transcription factor activity"/>
    <property type="evidence" value="ECO:0007669"/>
    <property type="project" value="InterPro"/>
</dbReference>
<evidence type="ECO:0000313" key="5">
    <source>
        <dbReference type="EMBL" id="NMD87520.1"/>
    </source>
</evidence>
<dbReference type="EMBL" id="JABAEW010000025">
    <property type="protein sequence ID" value="NMD87520.1"/>
    <property type="molecule type" value="Genomic_DNA"/>
</dbReference>
<dbReference type="Proteomes" id="UP000576225">
    <property type="component" value="Unassembled WGS sequence"/>
</dbReference>
<dbReference type="PANTHER" id="PTHR42756">
    <property type="entry name" value="TRANSCRIPTIONAL REGULATOR, MARR"/>
    <property type="match status" value="1"/>
</dbReference>
<evidence type="ECO:0000259" key="4">
    <source>
        <dbReference type="PROSITE" id="PS50995"/>
    </source>
</evidence>
<dbReference type="InterPro" id="IPR036390">
    <property type="entry name" value="WH_DNA-bd_sf"/>
</dbReference>
<feature type="domain" description="HTH marR-type" evidence="4">
    <location>
        <begin position="1"/>
        <end position="139"/>
    </location>
</feature>
<dbReference type="SUPFAM" id="SSF46785">
    <property type="entry name" value="Winged helix' DNA-binding domain"/>
    <property type="match status" value="1"/>
</dbReference>
<evidence type="ECO:0000256" key="3">
    <source>
        <dbReference type="ARBA" id="ARBA00023163"/>
    </source>
</evidence>
<sequence>MGKRMILPFNLLILKVFHAQKNRVRPAMAEIGLSPGQPKLLTFLALHGECLQKELAAACDIEPATISKLLNLLEENGLIARSDRAGDRRAVAVDLTEKGRQLYENEIRVRIEKINSDALAGFSEAERHEFECYLRRMYRNLTGIPLGQPERAGR</sequence>
<organism evidence="5 6">
    <name type="scientific">Victivallis vadensis</name>
    <dbReference type="NCBI Taxonomy" id="172901"/>
    <lineage>
        <taxon>Bacteria</taxon>
        <taxon>Pseudomonadati</taxon>
        <taxon>Lentisphaerota</taxon>
        <taxon>Lentisphaeria</taxon>
        <taxon>Victivallales</taxon>
        <taxon>Victivallaceae</taxon>
        <taxon>Victivallis</taxon>
    </lineage>
</organism>
<evidence type="ECO:0000313" key="6">
    <source>
        <dbReference type="Proteomes" id="UP000576225"/>
    </source>
</evidence>